<dbReference type="Pfam" id="PF00232">
    <property type="entry name" value="Glyco_hydro_1"/>
    <property type="match status" value="1"/>
</dbReference>
<proteinExistence type="inferred from homology"/>
<protein>
    <recommendedName>
        <fullName evidence="3 9">Beta-glucosidase</fullName>
        <ecNumber evidence="3 9">3.2.1.21</ecNumber>
    </recommendedName>
</protein>
<keyword evidence="5" id="KW-0136">Cellulose degradation</keyword>
<evidence type="ECO:0000256" key="2">
    <source>
        <dbReference type="ARBA" id="ARBA00010838"/>
    </source>
</evidence>
<keyword evidence="6" id="KW-0119">Carbohydrate metabolism</keyword>
<evidence type="ECO:0000313" key="10">
    <source>
        <dbReference type="EMBL" id="QGZ39996.1"/>
    </source>
</evidence>
<dbReference type="Proteomes" id="UP000437862">
    <property type="component" value="Chromosome"/>
</dbReference>
<dbReference type="SUPFAM" id="SSF51445">
    <property type="entry name" value="(Trans)glycosidases"/>
    <property type="match status" value="1"/>
</dbReference>
<evidence type="ECO:0000256" key="9">
    <source>
        <dbReference type="RuleBase" id="RU361175"/>
    </source>
</evidence>
<evidence type="ECO:0000256" key="8">
    <source>
        <dbReference type="ARBA" id="ARBA00023326"/>
    </source>
</evidence>
<evidence type="ECO:0000256" key="3">
    <source>
        <dbReference type="ARBA" id="ARBA00012744"/>
    </source>
</evidence>
<comment type="catalytic activity">
    <reaction evidence="1 9">
        <text>Hydrolysis of terminal, non-reducing beta-D-glucosyl residues with release of beta-D-glucose.</text>
        <dbReference type="EC" id="3.2.1.21"/>
    </reaction>
</comment>
<keyword evidence="4 9" id="KW-0378">Hydrolase</keyword>
<dbReference type="EMBL" id="CP046904">
    <property type="protein sequence ID" value="QGZ39996.1"/>
    <property type="molecule type" value="Genomic_DNA"/>
</dbReference>
<evidence type="ECO:0000256" key="7">
    <source>
        <dbReference type="ARBA" id="ARBA00023295"/>
    </source>
</evidence>
<dbReference type="NCBIfam" id="TIGR03356">
    <property type="entry name" value="BGL"/>
    <property type="match status" value="1"/>
</dbReference>
<dbReference type="InterPro" id="IPR017853">
    <property type="entry name" value="GH"/>
</dbReference>
<evidence type="ECO:0000256" key="6">
    <source>
        <dbReference type="ARBA" id="ARBA00023277"/>
    </source>
</evidence>
<dbReference type="InterPro" id="IPR033132">
    <property type="entry name" value="GH_1_N_CS"/>
</dbReference>
<dbReference type="PANTHER" id="PTHR10353">
    <property type="entry name" value="GLYCOSYL HYDROLASE"/>
    <property type="match status" value="1"/>
</dbReference>
<reference evidence="10 11" key="1">
    <citation type="submission" date="2019-12" db="EMBL/GenBank/DDBJ databases">
        <title>Draft Genome Sequences of Six Type Strains of the Genus Massilia.</title>
        <authorList>
            <person name="Miess H."/>
            <person name="Frediansyah A."/>
            <person name="Goeker M."/>
            <person name="Gross H."/>
        </authorList>
    </citation>
    <scope>NUCLEOTIDE SEQUENCE [LARGE SCALE GENOMIC DNA]</scope>
    <source>
        <strain evidence="10 11">DSM 26639</strain>
    </source>
</reference>
<dbReference type="GO" id="GO:0004565">
    <property type="term" value="F:beta-galactosidase activity"/>
    <property type="evidence" value="ECO:0007669"/>
    <property type="project" value="UniProtKB-EC"/>
</dbReference>
<evidence type="ECO:0000313" key="11">
    <source>
        <dbReference type="Proteomes" id="UP000437862"/>
    </source>
</evidence>
<name>A0ABX6FS90_9BURK</name>
<dbReference type="PROSITE" id="PS00653">
    <property type="entry name" value="GLYCOSYL_HYDROL_F1_2"/>
    <property type="match status" value="1"/>
</dbReference>
<keyword evidence="8" id="KW-0624">Polysaccharide degradation</keyword>
<evidence type="ECO:0000256" key="5">
    <source>
        <dbReference type="ARBA" id="ARBA00023001"/>
    </source>
</evidence>
<sequence length="462" mass="51300">MSMTNTDTFIALARTDFPPGFVWGTSTSAYQIEGARREDGRVDSIWDRFCEQPGRIRDGSSGSVACDHYHRWPEDLDLARALGTNGYRFSIAWPRIIGDGHQPNQRGLDFYDRLVDGMLERGLQPWPTLYHWDLPQLLQDRGGWMARGTVHAFVDYVDAVTRRLGDRVAQWITHNEPWCTAMHGHMDGMHAPGIRDVASALQASHHVLLSHGLAVPVIRANVPGARVGIALSLHPIHPASGSADDAAAAHRHDGLRNRWFLDPLFGKGYPQDVLEALRDAAPRIEPGDVEAIAVPTDFTGLNYYFPEAIAAAPGTGPLHARVVHREGVERTAFGWEVAPSGMLGLLRRIHDEYGPRELYVTENGSCYDDEVTDGQVHDAARTSFLVRHLAALREAIAAGVPVAGYFAWSLLDNFEWAEGYTRRFGLTYVDSATQQRILKDSGKWYRDFLHGAAPVANFPQTP</sequence>
<gene>
    <name evidence="10" type="ORF">GO485_13660</name>
</gene>
<dbReference type="Gene3D" id="3.20.20.80">
    <property type="entry name" value="Glycosidases"/>
    <property type="match status" value="1"/>
</dbReference>
<evidence type="ECO:0000256" key="4">
    <source>
        <dbReference type="ARBA" id="ARBA00022801"/>
    </source>
</evidence>
<comment type="similarity">
    <text evidence="2 9">Belongs to the glycosyl hydrolase 1 family.</text>
</comment>
<accession>A0ABX6FS90</accession>
<keyword evidence="11" id="KW-1185">Reference proteome</keyword>
<dbReference type="PANTHER" id="PTHR10353:SF36">
    <property type="entry name" value="LP05116P"/>
    <property type="match status" value="1"/>
</dbReference>
<dbReference type="InterPro" id="IPR001360">
    <property type="entry name" value="Glyco_hydro_1"/>
</dbReference>
<dbReference type="EC" id="3.2.1.21" evidence="3 9"/>
<dbReference type="InterPro" id="IPR017736">
    <property type="entry name" value="Glyco_hydro_1_beta-glucosidase"/>
</dbReference>
<organism evidence="10 11">
    <name type="scientific">Pseudoduganella flava</name>
    <dbReference type="NCBI Taxonomy" id="871742"/>
    <lineage>
        <taxon>Bacteria</taxon>
        <taxon>Pseudomonadati</taxon>
        <taxon>Pseudomonadota</taxon>
        <taxon>Betaproteobacteria</taxon>
        <taxon>Burkholderiales</taxon>
        <taxon>Oxalobacteraceae</taxon>
        <taxon>Telluria group</taxon>
        <taxon>Pseudoduganella</taxon>
    </lineage>
</organism>
<keyword evidence="7 9" id="KW-0326">Glycosidase</keyword>
<evidence type="ECO:0000256" key="1">
    <source>
        <dbReference type="ARBA" id="ARBA00000448"/>
    </source>
</evidence>
<dbReference type="PRINTS" id="PR00131">
    <property type="entry name" value="GLHYDRLASE1"/>
</dbReference>